<feature type="transmembrane region" description="Helical" evidence="14">
    <location>
        <begin position="141"/>
        <end position="163"/>
    </location>
</feature>
<evidence type="ECO:0000256" key="5">
    <source>
        <dbReference type="ARBA" id="ARBA00022553"/>
    </source>
</evidence>
<evidence type="ECO:0000256" key="8">
    <source>
        <dbReference type="ARBA" id="ARBA00022741"/>
    </source>
</evidence>
<dbReference type="EMBL" id="JBGOOS010000002">
    <property type="protein sequence ID" value="MEZ8207597.1"/>
    <property type="molecule type" value="Genomic_DNA"/>
</dbReference>
<dbReference type="Gene3D" id="3.30.565.10">
    <property type="entry name" value="Histidine kinase-like ATPase, C-terminal domain"/>
    <property type="match status" value="1"/>
</dbReference>
<dbReference type="Pfam" id="PF00512">
    <property type="entry name" value="HisKA"/>
    <property type="match status" value="1"/>
</dbReference>
<evidence type="ECO:0000313" key="17">
    <source>
        <dbReference type="Proteomes" id="UP001569151"/>
    </source>
</evidence>
<evidence type="ECO:0000256" key="14">
    <source>
        <dbReference type="SAM" id="Phobius"/>
    </source>
</evidence>
<dbReference type="RefSeq" id="WP_371717603.1">
    <property type="nucleotide sequence ID" value="NZ_JBGOOF010000002.1"/>
</dbReference>
<feature type="domain" description="Histidine kinase" evidence="15">
    <location>
        <begin position="224"/>
        <end position="406"/>
    </location>
</feature>
<evidence type="ECO:0000256" key="1">
    <source>
        <dbReference type="ARBA" id="ARBA00000085"/>
    </source>
</evidence>
<dbReference type="InterPro" id="IPR050398">
    <property type="entry name" value="HssS/ArlS-like"/>
</dbReference>
<dbReference type="InterPro" id="IPR005467">
    <property type="entry name" value="His_kinase_dom"/>
</dbReference>
<dbReference type="PANTHER" id="PTHR45528">
    <property type="entry name" value="SENSOR HISTIDINE KINASE CPXA"/>
    <property type="match status" value="1"/>
</dbReference>
<evidence type="ECO:0000256" key="11">
    <source>
        <dbReference type="ARBA" id="ARBA00022989"/>
    </source>
</evidence>
<evidence type="ECO:0000256" key="3">
    <source>
        <dbReference type="ARBA" id="ARBA00012438"/>
    </source>
</evidence>
<dbReference type="CDD" id="cd00082">
    <property type="entry name" value="HisKA"/>
    <property type="match status" value="1"/>
</dbReference>
<evidence type="ECO:0000256" key="4">
    <source>
        <dbReference type="ARBA" id="ARBA00022475"/>
    </source>
</evidence>
<evidence type="ECO:0000313" key="16">
    <source>
        <dbReference type="EMBL" id="MEZ8207597.1"/>
    </source>
</evidence>
<keyword evidence="10" id="KW-0067">ATP-binding</keyword>
<organism evidence="16 17">
    <name type="scientific">Vibrio bivalvicida</name>
    <dbReference type="NCBI Taxonomy" id="1276888"/>
    <lineage>
        <taxon>Bacteria</taxon>
        <taxon>Pseudomonadati</taxon>
        <taxon>Pseudomonadota</taxon>
        <taxon>Gammaproteobacteria</taxon>
        <taxon>Vibrionales</taxon>
        <taxon>Vibrionaceae</taxon>
        <taxon>Vibrio</taxon>
        <taxon>Vibrio oreintalis group</taxon>
    </lineage>
</organism>
<dbReference type="InterPro" id="IPR036890">
    <property type="entry name" value="HATPase_C_sf"/>
</dbReference>
<evidence type="ECO:0000256" key="10">
    <source>
        <dbReference type="ARBA" id="ARBA00022840"/>
    </source>
</evidence>
<keyword evidence="12" id="KW-0902">Two-component regulatory system</keyword>
<accession>A0ABV4MDD3</accession>
<dbReference type="InterPro" id="IPR036097">
    <property type="entry name" value="HisK_dim/P_sf"/>
</dbReference>
<keyword evidence="4" id="KW-1003">Cell membrane</keyword>
<dbReference type="SUPFAM" id="SSF55874">
    <property type="entry name" value="ATPase domain of HSP90 chaperone/DNA topoisomerase II/histidine kinase"/>
    <property type="match status" value="1"/>
</dbReference>
<keyword evidence="5" id="KW-0597">Phosphoprotein</keyword>
<dbReference type="SMART" id="SM00388">
    <property type="entry name" value="HisKA"/>
    <property type="match status" value="1"/>
</dbReference>
<dbReference type="PANTHER" id="PTHR45528:SF1">
    <property type="entry name" value="SENSOR HISTIDINE KINASE CPXA"/>
    <property type="match status" value="1"/>
</dbReference>
<dbReference type="InterPro" id="IPR003661">
    <property type="entry name" value="HisK_dim/P_dom"/>
</dbReference>
<dbReference type="GO" id="GO:0016301">
    <property type="term" value="F:kinase activity"/>
    <property type="evidence" value="ECO:0007669"/>
    <property type="project" value="UniProtKB-KW"/>
</dbReference>
<dbReference type="Gene3D" id="6.10.340.10">
    <property type="match status" value="1"/>
</dbReference>
<protein>
    <recommendedName>
        <fullName evidence="3">histidine kinase</fullName>
        <ecNumber evidence="3">2.7.13.3</ecNumber>
    </recommendedName>
</protein>
<keyword evidence="7 14" id="KW-0812">Transmembrane</keyword>
<gene>
    <name evidence="16" type="ORF">ACED39_02240</name>
</gene>
<comment type="caution">
    <text evidence="16">The sequence shown here is derived from an EMBL/GenBank/DDBJ whole genome shotgun (WGS) entry which is preliminary data.</text>
</comment>
<dbReference type="PROSITE" id="PS50109">
    <property type="entry name" value="HIS_KIN"/>
    <property type="match status" value="1"/>
</dbReference>
<dbReference type="EC" id="2.7.13.3" evidence="3"/>
<feature type="transmembrane region" description="Helical" evidence="14">
    <location>
        <begin position="9"/>
        <end position="35"/>
    </location>
</feature>
<evidence type="ECO:0000256" key="12">
    <source>
        <dbReference type="ARBA" id="ARBA00023012"/>
    </source>
</evidence>
<dbReference type="Proteomes" id="UP001569151">
    <property type="component" value="Unassembled WGS sequence"/>
</dbReference>
<name>A0ABV4MDD3_9VIBR</name>
<keyword evidence="6" id="KW-0808">Transferase</keyword>
<evidence type="ECO:0000256" key="9">
    <source>
        <dbReference type="ARBA" id="ARBA00022777"/>
    </source>
</evidence>
<keyword evidence="8" id="KW-0547">Nucleotide-binding</keyword>
<keyword evidence="13 14" id="KW-0472">Membrane</keyword>
<keyword evidence="11 14" id="KW-1133">Transmembrane helix</keyword>
<sequence>MKIRRSLRLYFLFAMLLTGTLTILAMSGVAVSYFFSGLDLAMNGFMRTQAYQIQLVDDNPVKFNDLTVARHWQDLPQPIQDNLNPDDLVINEVLKKIVGIPLIEPPKAGYFAMKMEHHGDVRYASMLLVNNEFSPGEMPQFVYIIFTALTAIAAFSLIIVAFIRSVSTPVEELKGWAKSLDNEKLSQPIPEFDYSELNTLAEIIKSSLSSVQEGLEREQRFLGYASHELRTPIAVTRTNAELLRKMIVRRLEQEKQLEVLERIERAGYTMTDLTETLLWLNRQDDKTLPFDDLVIGELIVQIDHELEYLLQGKEVSVSINVDEAMFSLPHGLCRIIITNLIRNAFQHTYQGEVTIEQSGTRVIITNHNISPGDKKDELGFGLGLELTERLIKQYGWYYENHVMDSGCRVELVLTERDSAPVKLQQVGSRPPPQL</sequence>
<evidence type="ECO:0000256" key="6">
    <source>
        <dbReference type="ARBA" id="ARBA00022679"/>
    </source>
</evidence>
<keyword evidence="17" id="KW-1185">Reference proteome</keyword>
<evidence type="ECO:0000256" key="13">
    <source>
        <dbReference type="ARBA" id="ARBA00023136"/>
    </source>
</evidence>
<dbReference type="Gene3D" id="1.10.287.130">
    <property type="match status" value="1"/>
</dbReference>
<evidence type="ECO:0000259" key="15">
    <source>
        <dbReference type="PROSITE" id="PS50109"/>
    </source>
</evidence>
<comment type="catalytic activity">
    <reaction evidence="1">
        <text>ATP + protein L-histidine = ADP + protein N-phospho-L-histidine.</text>
        <dbReference type="EC" id="2.7.13.3"/>
    </reaction>
</comment>
<keyword evidence="9 16" id="KW-0418">Kinase</keyword>
<evidence type="ECO:0000256" key="7">
    <source>
        <dbReference type="ARBA" id="ARBA00022692"/>
    </source>
</evidence>
<dbReference type="SUPFAM" id="SSF47384">
    <property type="entry name" value="Homodimeric domain of signal transducing histidine kinase"/>
    <property type="match status" value="1"/>
</dbReference>
<evidence type="ECO:0000256" key="2">
    <source>
        <dbReference type="ARBA" id="ARBA00004651"/>
    </source>
</evidence>
<proteinExistence type="predicted"/>
<reference evidence="16 17" key="1">
    <citation type="submission" date="2024-06" db="EMBL/GenBank/DDBJ databases">
        <authorList>
            <person name="Steensen K."/>
            <person name="Seneca J."/>
            <person name="Bartlau N."/>
            <person name="Yu A.X."/>
            <person name="Polz M.F."/>
        </authorList>
    </citation>
    <scope>NUCLEOTIDE SEQUENCE [LARGE SCALE GENOMIC DNA]</scope>
    <source>
        <strain evidence="16 17">1F146</strain>
    </source>
</reference>
<comment type="subcellular location">
    <subcellularLocation>
        <location evidence="2">Cell membrane</location>
        <topology evidence="2">Multi-pass membrane protein</topology>
    </subcellularLocation>
</comment>